<sequence>MIVWFWVLAGLMAVIAAGGLLWPLWRAGWRGSSRREANIQAYRDRVRELDAEVASGRISEEEAASLKAELGRRLVHEAGDEEAPATPVRVRPWGTSLFLILLVPVLAVIVYGSVGEWQLATGNDQPPLPVMIERLESRLASRPEDARAWMFLGQAYSSQERPTDAAEAFRRANELVEQPEASLLVREAEALATANGGQLQGRAQALFDQALEQDPDNGLALWYAGMAAIQSEQPQDARRHWQRLLKQDLPDDFRAVVERSLERIDAAPQSGS</sequence>
<evidence type="ECO:0000256" key="6">
    <source>
        <dbReference type="SAM" id="Phobius"/>
    </source>
</evidence>
<dbReference type="PANTHER" id="PTHR47870:SF4">
    <property type="entry name" value="CYTOCHROME C-TYPE BIOGENESIS PROTEIN CYCH"/>
    <property type="match status" value="1"/>
</dbReference>
<dbReference type="InterPro" id="IPR017560">
    <property type="entry name" value="Cyt_c_biogenesis_CcmI"/>
</dbReference>
<dbReference type="InterPro" id="IPR056413">
    <property type="entry name" value="TPR_CcmH_CycH"/>
</dbReference>
<dbReference type="InterPro" id="IPR051263">
    <property type="entry name" value="C-type_cytochrome_biogenesis"/>
</dbReference>
<dbReference type="NCBIfam" id="TIGR03142">
    <property type="entry name" value="cytochro_ccmI"/>
    <property type="match status" value="1"/>
</dbReference>
<dbReference type="RefSeq" id="WP_311657154.1">
    <property type="nucleotide sequence ID" value="NZ_JAVRHY010000002.1"/>
</dbReference>
<proteinExistence type="predicted"/>
<dbReference type="PROSITE" id="PS50005">
    <property type="entry name" value="TPR"/>
    <property type="match status" value="1"/>
</dbReference>
<evidence type="ECO:0000256" key="3">
    <source>
        <dbReference type="ARBA" id="ARBA00022748"/>
    </source>
</evidence>
<dbReference type="InterPro" id="IPR011990">
    <property type="entry name" value="TPR-like_helical_dom_sf"/>
</dbReference>
<dbReference type="SUPFAM" id="SSF48452">
    <property type="entry name" value="TPR-like"/>
    <property type="match status" value="1"/>
</dbReference>
<keyword evidence="6" id="KW-0812">Transmembrane</keyword>
<dbReference type="Pfam" id="PF23914">
    <property type="entry name" value="TPR_CcmH_CycH"/>
    <property type="match status" value="1"/>
</dbReference>
<protein>
    <submittedName>
        <fullName evidence="8">C-type cytochrome biogenesis protein CcmI</fullName>
    </submittedName>
</protein>
<dbReference type="PANTHER" id="PTHR47870">
    <property type="entry name" value="CYTOCHROME C-TYPE BIOGENESIS PROTEIN CCMH"/>
    <property type="match status" value="1"/>
</dbReference>
<gene>
    <name evidence="8" type="primary">ccmI</name>
    <name evidence="8" type="ORF">RM531_02850</name>
</gene>
<feature type="transmembrane region" description="Helical" evidence="6">
    <location>
        <begin position="97"/>
        <end position="114"/>
    </location>
</feature>
<feature type="domain" description="Cytochrome c-type biogenesis protein H TPR" evidence="7">
    <location>
        <begin position="135"/>
        <end position="252"/>
    </location>
</feature>
<keyword evidence="9" id="KW-1185">Reference proteome</keyword>
<evidence type="ECO:0000256" key="2">
    <source>
        <dbReference type="ARBA" id="ARBA00022737"/>
    </source>
</evidence>
<evidence type="ECO:0000313" key="8">
    <source>
        <dbReference type="EMBL" id="MDT0617400.1"/>
    </source>
</evidence>
<keyword evidence="2" id="KW-0677">Repeat</keyword>
<keyword evidence="6" id="KW-1133">Transmembrane helix</keyword>
<feature type="repeat" description="TPR" evidence="5">
    <location>
        <begin position="146"/>
        <end position="179"/>
    </location>
</feature>
<name>A0ABU3B5I7_9GAMM</name>
<keyword evidence="4 5" id="KW-0802">TPR repeat</keyword>
<dbReference type="Proteomes" id="UP001259982">
    <property type="component" value="Unassembled WGS sequence"/>
</dbReference>
<comment type="caution">
    <text evidence="8">The sequence shown here is derived from an EMBL/GenBank/DDBJ whole genome shotgun (WGS) entry which is preliminary data.</text>
</comment>
<organism evidence="8 9">
    <name type="scientific">Spectribacter acetivorans</name>
    <dbReference type="NCBI Taxonomy" id="3075603"/>
    <lineage>
        <taxon>Bacteria</taxon>
        <taxon>Pseudomonadati</taxon>
        <taxon>Pseudomonadota</taxon>
        <taxon>Gammaproteobacteria</taxon>
        <taxon>Salinisphaerales</taxon>
        <taxon>Salinisphaeraceae</taxon>
        <taxon>Spectribacter</taxon>
    </lineage>
</organism>
<evidence type="ECO:0000256" key="1">
    <source>
        <dbReference type="ARBA" id="ARBA00004196"/>
    </source>
</evidence>
<evidence type="ECO:0000256" key="4">
    <source>
        <dbReference type="ARBA" id="ARBA00022803"/>
    </source>
</evidence>
<dbReference type="EMBL" id="JAVRHY010000002">
    <property type="protein sequence ID" value="MDT0617400.1"/>
    <property type="molecule type" value="Genomic_DNA"/>
</dbReference>
<keyword evidence="6" id="KW-0472">Membrane</keyword>
<dbReference type="InterPro" id="IPR019734">
    <property type="entry name" value="TPR_rpt"/>
</dbReference>
<comment type="subcellular location">
    <subcellularLocation>
        <location evidence="1">Cell envelope</location>
    </subcellularLocation>
</comment>
<accession>A0ABU3B5I7</accession>
<feature type="transmembrane region" description="Helical" evidence="6">
    <location>
        <begin position="6"/>
        <end position="25"/>
    </location>
</feature>
<reference evidence="8 9" key="1">
    <citation type="submission" date="2023-09" db="EMBL/GenBank/DDBJ databases">
        <authorList>
            <person name="Rey-Velasco X."/>
        </authorList>
    </citation>
    <scope>NUCLEOTIDE SEQUENCE [LARGE SCALE GENOMIC DNA]</scope>
    <source>
        <strain evidence="8 9">P385</strain>
    </source>
</reference>
<dbReference type="Gene3D" id="1.25.40.10">
    <property type="entry name" value="Tetratricopeptide repeat domain"/>
    <property type="match status" value="1"/>
</dbReference>
<evidence type="ECO:0000313" key="9">
    <source>
        <dbReference type="Proteomes" id="UP001259982"/>
    </source>
</evidence>
<keyword evidence="3" id="KW-0201">Cytochrome c-type biogenesis</keyword>
<evidence type="ECO:0000256" key="5">
    <source>
        <dbReference type="PROSITE-ProRule" id="PRU00339"/>
    </source>
</evidence>
<evidence type="ECO:0000259" key="7">
    <source>
        <dbReference type="Pfam" id="PF23914"/>
    </source>
</evidence>